<dbReference type="EMBL" id="CYSR01000011">
    <property type="protein sequence ID" value="CUH99118.1"/>
    <property type="molecule type" value="Genomic_DNA"/>
</dbReference>
<dbReference type="GO" id="GO:0009245">
    <property type="term" value="P:lipid A biosynthetic process"/>
    <property type="evidence" value="ECO:0007669"/>
    <property type="project" value="TreeGrafter"/>
</dbReference>
<comment type="subcellular location">
    <subcellularLocation>
        <location evidence="8">Cell membrane</location>
    </subcellularLocation>
</comment>
<dbReference type="GO" id="GO:0005886">
    <property type="term" value="C:plasma membrane"/>
    <property type="evidence" value="ECO:0007669"/>
    <property type="project" value="UniProtKB-SubCell"/>
</dbReference>
<dbReference type="Proteomes" id="UP000051326">
    <property type="component" value="Unassembled WGS sequence"/>
</dbReference>
<dbReference type="SUPFAM" id="SSF53756">
    <property type="entry name" value="UDP-Glycosyltransferase/glycogen phosphorylase"/>
    <property type="match status" value="1"/>
</dbReference>
<dbReference type="Pfam" id="PF04413">
    <property type="entry name" value="Glycos_transf_N"/>
    <property type="match status" value="1"/>
</dbReference>
<evidence type="ECO:0000256" key="4">
    <source>
        <dbReference type="ARBA" id="ARBA00019077"/>
    </source>
</evidence>
<comment type="similarity">
    <text evidence="8">Belongs to the glycosyltransferase group 1 family.</text>
</comment>
<evidence type="ECO:0000256" key="5">
    <source>
        <dbReference type="ARBA" id="ARBA00022679"/>
    </source>
</evidence>
<keyword evidence="10" id="KW-0328">Glycosyltransferase</keyword>
<dbReference type="PANTHER" id="PTHR42755:SF1">
    <property type="entry name" value="3-DEOXY-D-MANNO-OCTULOSONIC ACID TRANSFERASE, MITOCHONDRIAL-RELATED"/>
    <property type="match status" value="1"/>
</dbReference>
<dbReference type="InterPro" id="IPR038107">
    <property type="entry name" value="Glycos_transf_N_sf"/>
</dbReference>
<sequence length="397" mass="43265">MQRRTTAPSRQSVLQPRPRGELLWVHATTAERYLALCDIGRRLKTLRPDLSVLASWEPGLRLTGTVGCDVPVGPLAEDTQAEAREFLGHWQPDACIWTGPPARRVMLRQLREQGTGVLLADLLEDEVPNRASRWLPDQRRRLLEGLTCILTPSKDVQARLVRTGFPAERVELAGKLRVSAVPPGCNDDELAAMQQTLGSRPVWLAAHVKLSELSRILDAHRGALRLLHRLLLVIALDDYADLDAARGLLQDSGLSFADWETGGEPDDFTQVLLTGGEDLGLWYRLSPVALIASSLDPAAQGQSPLDAAALGSALLHGPGIHAHRDLYERLAKAGAARPVRTQEEMTDAVVAMSAPDKAAEMALAGWQSVTESAATTDTLLEKVQDLLDRREDTDAGT</sequence>
<dbReference type="InterPro" id="IPR039901">
    <property type="entry name" value="Kdotransferase"/>
</dbReference>
<proteinExistence type="inferred from homology"/>
<feature type="domain" description="3-deoxy-D-manno-octulosonic-acid transferase N-terminal" evidence="9">
    <location>
        <begin position="14"/>
        <end position="178"/>
    </location>
</feature>
<organism evidence="10 11">
    <name type="scientific">Leisingera aquaemixtae</name>
    <dbReference type="NCBI Taxonomy" id="1396826"/>
    <lineage>
        <taxon>Bacteria</taxon>
        <taxon>Pseudomonadati</taxon>
        <taxon>Pseudomonadota</taxon>
        <taxon>Alphaproteobacteria</taxon>
        <taxon>Rhodobacterales</taxon>
        <taxon>Roseobacteraceae</taxon>
        <taxon>Leisingera</taxon>
    </lineage>
</organism>
<dbReference type="InterPro" id="IPR007507">
    <property type="entry name" value="Glycos_transf_N"/>
</dbReference>
<dbReference type="EC" id="2.4.99.12" evidence="3 8"/>
<protein>
    <recommendedName>
        <fullName evidence="4 8">3-deoxy-D-manno-octulosonic acid transferase</fullName>
        <shortName evidence="8">Kdo transferase</shortName>
        <ecNumber evidence="3 8">2.4.99.12</ecNumber>
    </recommendedName>
    <alternativeName>
        <fullName evidence="6 8">Lipid IV(A) 3-deoxy-D-manno-octulosonic acid transferase</fullName>
    </alternativeName>
</protein>
<evidence type="ECO:0000256" key="8">
    <source>
        <dbReference type="RuleBase" id="RU365103"/>
    </source>
</evidence>
<evidence type="ECO:0000256" key="3">
    <source>
        <dbReference type="ARBA" id="ARBA00012621"/>
    </source>
</evidence>
<dbReference type="PANTHER" id="PTHR42755">
    <property type="entry name" value="3-DEOXY-MANNO-OCTULOSONATE CYTIDYLYLTRANSFERASE"/>
    <property type="match status" value="1"/>
</dbReference>
<evidence type="ECO:0000256" key="2">
    <source>
        <dbReference type="ARBA" id="ARBA00004713"/>
    </source>
</evidence>
<evidence type="ECO:0000256" key="1">
    <source>
        <dbReference type="ARBA" id="ARBA00003394"/>
    </source>
</evidence>
<dbReference type="Gene3D" id="3.40.50.11720">
    <property type="entry name" value="3-Deoxy-D-manno-octulosonic-acid transferase, N-terminal domain"/>
    <property type="match status" value="1"/>
</dbReference>
<name>A0A0P1H745_9RHOB</name>
<evidence type="ECO:0000313" key="11">
    <source>
        <dbReference type="Proteomes" id="UP000051326"/>
    </source>
</evidence>
<evidence type="ECO:0000313" key="10">
    <source>
        <dbReference type="EMBL" id="CUH99118.1"/>
    </source>
</evidence>
<keyword evidence="8" id="KW-1003">Cell membrane</keyword>
<keyword evidence="8" id="KW-0472">Membrane</keyword>
<dbReference type="STRING" id="1396826.PHA8399_01234"/>
<dbReference type="Gene3D" id="3.40.50.2000">
    <property type="entry name" value="Glycogen Phosphorylase B"/>
    <property type="match status" value="1"/>
</dbReference>
<evidence type="ECO:0000256" key="6">
    <source>
        <dbReference type="ARBA" id="ARBA00031445"/>
    </source>
</evidence>
<keyword evidence="8" id="KW-0448">Lipopolysaccharide biosynthesis</keyword>
<reference evidence="10 11" key="1">
    <citation type="submission" date="2015-09" db="EMBL/GenBank/DDBJ databases">
        <authorList>
            <consortium name="Swine Surveillance"/>
        </authorList>
    </citation>
    <scope>NUCLEOTIDE SEQUENCE [LARGE SCALE GENOMIC DNA]</scope>
    <source>
        <strain evidence="10 11">CECT 8399</strain>
    </source>
</reference>
<dbReference type="AlphaFoldDB" id="A0A0P1H745"/>
<comment type="pathway">
    <text evidence="2 8">Bacterial outer membrane biogenesis; LPS core biosynthesis.</text>
</comment>
<comment type="function">
    <text evidence="1 8">Involved in lipopolysaccharide (LPS) biosynthesis. Catalyzes the transfer of 3-deoxy-D-manno-octulosonate (Kdo) residue(s) from CMP-Kdo to lipid IV(A), the tetraacyldisaccharide-1,4'-bisphosphate precursor of lipid A.</text>
</comment>
<comment type="catalytic activity">
    <reaction evidence="7 8">
        <text>lipid IVA (E. coli) + CMP-3-deoxy-beta-D-manno-octulosonate = alpha-Kdo-(2-&gt;6)-lipid IVA (E. coli) + CMP + H(+)</text>
        <dbReference type="Rhea" id="RHEA:28066"/>
        <dbReference type="ChEBI" id="CHEBI:15378"/>
        <dbReference type="ChEBI" id="CHEBI:58603"/>
        <dbReference type="ChEBI" id="CHEBI:60364"/>
        <dbReference type="ChEBI" id="CHEBI:60377"/>
        <dbReference type="ChEBI" id="CHEBI:85987"/>
        <dbReference type="EC" id="2.4.99.12"/>
    </reaction>
</comment>
<evidence type="ECO:0000259" key="9">
    <source>
        <dbReference type="Pfam" id="PF04413"/>
    </source>
</evidence>
<dbReference type="RefSeq" id="WP_058285292.1">
    <property type="nucleotide sequence ID" value="NZ_CP176615.1"/>
</dbReference>
<evidence type="ECO:0000256" key="7">
    <source>
        <dbReference type="ARBA" id="ARBA00049183"/>
    </source>
</evidence>
<accession>A0A0P1H745</accession>
<dbReference type="UniPathway" id="UPA00958"/>
<keyword evidence="5 8" id="KW-0808">Transferase</keyword>
<gene>
    <name evidence="10" type="primary">waaA_1</name>
    <name evidence="10" type="ORF">PHA8399_01234</name>
</gene>
<dbReference type="GO" id="GO:0043842">
    <property type="term" value="F:Kdo transferase activity"/>
    <property type="evidence" value="ECO:0007669"/>
    <property type="project" value="UniProtKB-EC"/>
</dbReference>
<dbReference type="GO" id="GO:0009244">
    <property type="term" value="P:lipopolysaccharide core region biosynthetic process"/>
    <property type="evidence" value="ECO:0007669"/>
    <property type="project" value="UniProtKB-UniRule"/>
</dbReference>